<evidence type="ECO:0000256" key="8">
    <source>
        <dbReference type="RuleBase" id="RU280819"/>
    </source>
</evidence>
<dbReference type="EMBL" id="CP059267">
    <property type="protein sequence ID" value="QLQ78517.1"/>
    <property type="molecule type" value="Genomic_DNA"/>
</dbReference>
<feature type="transmembrane region" description="Helical" evidence="8">
    <location>
        <begin position="70"/>
        <end position="87"/>
    </location>
</feature>
<dbReference type="Proteomes" id="UP000510647">
    <property type="component" value="Chromosome 1"/>
</dbReference>
<keyword evidence="8" id="KW-0012">Acyltransferase</keyword>
<dbReference type="UniPathway" id="UPA00196"/>
<keyword evidence="5 8" id="KW-0812">Transmembrane</keyword>
<feature type="transmembrane region" description="Helical" evidence="8">
    <location>
        <begin position="425"/>
        <end position="445"/>
    </location>
</feature>
<comment type="function">
    <text evidence="8">A acetyltransferase, which acetylates the inositol ring of phosphatidylinositol during biosynthesis of GPI-anchor.</text>
</comment>
<dbReference type="GO" id="GO:0072659">
    <property type="term" value="P:protein localization to plasma membrane"/>
    <property type="evidence" value="ECO:0007669"/>
    <property type="project" value="TreeGrafter"/>
</dbReference>
<evidence type="ECO:0000256" key="1">
    <source>
        <dbReference type="ARBA" id="ARBA00004477"/>
    </source>
</evidence>
<comment type="pathway">
    <text evidence="2 8">Glycolipid biosynthesis; glycosylphosphatidylinositol-anchor biosynthesis.</text>
</comment>
<dbReference type="PANTHER" id="PTHR20661:SF0">
    <property type="entry name" value="PHOSPHATIDYLINOSITOL-GLYCAN BIOSYNTHESIS CLASS W PROTEIN"/>
    <property type="match status" value="1"/>
</dbReference>
<feature type="transmembrane region" description="Helical" evidence="8">
    <location>
        <begin position="251"/>
        <end position="268"/>
    </location>
</feature>
<dbReference type="PIRSF" id="PIRSF017321">
    <property type="entry name" value="GWT1"/>
    <property type="match status" value="1"/>
</dbReference>
<name>A0A7H9HPH9_9SACH</name>
<feature type="transmembrane region" description="Helical" evidence="8">
    <location>
        <begin position="224"/>
        <end position="244"/>
    </location>
</feature>
<keyword evidence="7 8" id="KW-0472">Membrane</keyword>
<dbReference type="PANTHER" id="PTHR20661">
    <property type="entry name" value="PHOSPHATIDYLINOSITOL-GLYCAN BIOSYNTHESIS CLASS W PROTEIN"/>
    <property type="match status" value="1"/>
</dbReference>
<feature type="transmembrane region" description="Helical" evidence="8">
    <location>
        <begin position="152"/>
        <end position="174"/>
    </location>
</feature>
<feature type="transmembrane region" description="Helical" evidence="8">
    <location>
        <begin position="20"/>
        <end position="40"/>
    </location>
</feature>
<accession>A0A7H9HPH9</accession>
<comment type="similarity">
    <text evidence="3 8">Belongs to the PIGW family.</text>
</comment>
<reference evidence="9 10" key="1">
    <citation type="submission" date="2020-06" db="EMBL/GenBank/DDBJ databases">
        <title>The yeast mating-type switching endonuclease HO is a domesticated member of an unorthodox homing genetic element family.</title>
        <authorList>
            <person name="Coughlan A.Y."/>
            <person name="Lombardi L."/>
            <person name="Braun-Galleani S."/>
            <person name="Martos A.R."/>
            <person name="Galeote V."/>
            <person name="Bigey F."/>
            <person name="Dequin S."/>
            <person name="Byrne K.P."/>
            <person name="Wolfe K.H."/>
        </authorList>
    </citation>
    <scope>NUCLEOTIDE SEQUENCE [LARGE SCALE GENOMIC DNA]</scope>
    <source>
        <strain evidence="9 10">CBS2947</strain>
    </source>
</reference>
<dbReference type="GO" id="GO:0005789">
    <property type="term" value="C:endoplasmic reticulum membrane"/>
    <property type="evidence" value="ECO:0007669"/>
    <property type="project" value="UniProtKB-SubCell"/>
</dbReference>
<feature type="transmembrane region" description="Helical" evidence="8">
    <location>
        <begin position="194"/>
        <end position="212"/>
    </location>
</feature>
<dbReference type="AlphaFoldDB" id="A0A7H9HPH9"/>
<evidence type="ECO:0000313" key="9">
    <source>
        <dbReference type="EMBL" id="QLQ78517.1"/>
    </source>
</evidence>
<dbReference type="OrthoDB" id="15270at2759"/>
<organism evidence="9 10">
    <name type="scientific">Torulaspora globosa</name>
    <dbReference type="NCBI Taxonomy" id="48254"/>
    <lineage>
        <taxon>Eukaryota</taxon>
        <taxon>Fungi</taxon>
        <taxon>Dikarya</taxon>
        <taxon>Ascomycota</taxon>
        <taxon>Saccharomycotina</taxon>
        <taxon>Saccharomycetes</taxon>
        <taxon>Saccharomycetales</taxon>
        <taxon>Saccharomycetaceae</taxon>
        <taxon>Torulaspora</taxon>
    </lineage>
</organism>
<evidence type="ECO:0000256" key="6">
    <source>
        <dbReference type="ARBA" id="ARBA00022989"/>
    </source>
</evidence>
<dbReference type="GO" id="GO:0032216">
    <property type="term" value="F:glucosaminyl-phosphatidylinositol O-acyltransferase activity"/>
    <property type="evidence" value="ECO:0007669"/>
    <property type="project" value="TreeGrafter"/>
</dbReference>
<gene>
    <name evidence="9" type="ORF">HG537_0A07640</name>
</gene>
<comment type="subcellular location">
    <subcellularLocation>
        <location evidence="1 8">Endoplasmic reticulum membrane</location>
        <topology evidence="1 8">Multi-pass membrane protein</topology>
    </subcellularLocation>
</comment>
<keyword evidence="6 8" id="KW-1133">Transmembrane helix</keyword>
<dbReference type="GO" id="GO:0006506">
    <property type="term" value="P:GPI anchor biosynthetic process"/>
    <property type="evidence" value="ECO:0007669"/>
    <property type="project" value="UniProtKB-UniPathway"/>
</dbReference>
<evidence type="ECO:0000256" key="2">
    <source>
        <dbReference type="ARBA" id="ARBA00004687"/>
    </source>
</evidence>
<protein>
    <recommendedName>
        <fullName evidence="8">GPI-anchored wall transfer protein</fullName>
        <ecNumber evidence="8">2.3.-.-</ecNumber>
    </recommendedName>
</protein>
<feature type="transmembrane region" description="Helical" evidence="8">
    <location>
        <begin position="120"/>
        <end position="140"/>
    </location>
</feature>
<dbReference type="Pfam" id="PF06423">
    <property type="entry name" value="GWT1"/>
    <property type="match status" value="1"/>
</dbReference>
<proteinExistence type="inferred from homology"/>
<feature type="transmembrane region" description="Helical" evidence="8">
    <location>
        <begin position="297"/>
        <end position="316"/>
    </location>
</feature>
<dbReference type="InterPro" id="IPR009447">
    <property type="entry name" value="PIGW/GWT1"/>
</dbReference>
<feature type="transmembrane region" description="Helical" evidence="8">
    <location>
        <begin position="350"/>
        <end position="373"/>
    </location>
</feature>
<dbReference type="EC" id="2.3.-.-" evidence="8"/>
<evidence type="ECO:0000256" key="4">
    <source>
        <dbReference type="ARBA" id="ARBA00022502"/>
    </source>
</evidence>
<evidence type="ECO:0000256" key="5">
    <source>
        <dbReference type="ARBA" id="ARBA00022692"/>
    </source>
</evidence>
<keyword evidence="8" id="KW-0808">Transferase</keyword>
<evidence type="ECO:0000256" key="3">
    <source>
        <dbReference type="ARBA" id="ARBA00007559"/>
    </source>
</evidence>
<feature type="transmembrane region" description="Helical" evidence="8">
    <location>
        <begin position="385"/>
        <end position="405"/>
    </location>
</feature>
<evidence type="ECO:0000256" key="7">
    <source>
        <dbReference type="ARBA" id="ARBA00023136"/>
    </source>
</evidence>
<keyword evidence="4 8" id="KW-0337">GPI-anchor biosynthesis</keyword>
<feature type="transmembrane region" description="Helical" evidence="8">
    <location>
        <begin position="47"/>
        <end position="64"/>
    </location>
</feature>
<sequence>MSSLKERKEDFVTGLNGGSITEINLVTSIALTAYFCWNLLSVYSNVNILADFALNWICLLLSITTYSNDIALLQILIIIPCITAVFLSRGNKMDHKNESKGRFKRLEALKLTKKPFISAYRGHMLVLTSLAILAVDFQIFPRRFAKVETWGTSLMDLGVGSFVFSNGIVSSRVLLKQKLDPSDRPNVVKRVLNALRSGAALLILGLLRLYFVKNLEYQEHVTEYGVHWNFFMTLALLPPFLVLVDPIADRVPRCIIAMILSVVYEFALTKGDGVLEYLILAPRNGFLNANREGIFSFWGYCSIFLWGQTAGFYLLGDKPTRNNLYKPSVDVLCRPAGGIKRRVWDKITTVSPLGGLFFWAFVGIAMAQFTMAYDPYYVSRRFANLPYVSWVMAYNMGFLLCYCLIHKLFSGYKREQEIPETIDAVNSNGLFIFLVSNLLTGFTNMSMSTIDASSQKALMVLMIYAMTIAVISTLLYKKKIYIKL</sequence>
<feature type="transmembrane region" description="Helical" evidence="8">
    <location>
        <begin position="457"/>
        <end position="476"/>
    </location>
</feature>
<keyword evidence="8" id="KW-0256">Endoplasmic reticulum</keyword>
<keyword evidence="10" id="KW-1185">Reference proteome</keyword>
<evidence type="ECO:0000313" key="10">
    <source>
        <dbReference type="Proteomes" id="UP000510647"/>
    </source>
</evidence>